<evidence type="ECO:0000256" key="1">
    <source>
        <dbReference type="SAM" id="Phobius"/>
    </source>
</evidence>
<keyword evidence="3" id="KW-1185">Reference proteome</keyword>
<organism evidence="2 3">
    <name type="scientific">Cryobacterium shii</name>
    <dbReference type="NCBI Taxonomy" id="1259235"/>
    <lineage>
        <taxon>Bacteria</taxon>
        <taxon>Bacillati</taxon>
        <taxon>Actinomycetota</taxon>
        <taxon>Actinomycetes</taxon>
        <taxon>Micrococcales</taxon>
        <taxon>Microbacteriaceae</taxon>
        <taxon>Cryobacterium</taxon>
    </lineage>
</organism>
<keyword evidence="1" id="KW-0472">Membrane</keyword>
<gene>
    <name evidence="2" type="ORF">E3O49_07800</name>
</gene>
<reference evidence="2 3" key="1">
    <citation type="submission" date="2019-03" db="EMBL/GenBank/DDBJ databases">
        <title>Genomics of glacier-inhabiting Cryobacterium strains.</title>
        <authorList>
            <person name="Liu Q."/>
            <person name="Xin Y.-H."/>
        </authorList>
    </citation>
    <scope>NUCLEOTIDE SEQUENCE [LARGE SCALE GENOMIC DNA]</scope>
    <source>
        <strain evidence="3">TMT1-22</strain>
    </source>
</reference>
<dbReference type="EMBL" id="SOFY01000037">
    <property type="protein sequence ID" value="TFC48230.1"/>
    <property type="molecule type" value="Genomic_DNA"/>
</dbReference>
<dbReference type="Proteomes" id="UP000297403">
    <property type="component" value="Unassembled WGS sequence"/>
</dbReference>
<feature type="transmembrane region" description="Helical" evidence="1">
    <location>
        <begin position="84"/>
        <end position="105"/>
    </location>
</feature>
<dbReference type="AlphaFoldDB" id="A0AAQ2C6U3"/>
<sequence length="231" mass="23031">MPAGVAAAGSARGSWRDRRPEVGFAAIVLGLALLAGAVAAAVISGGVWSAAVPVVGLSVALGVLAVGIIVLGIRGKQSGAVGRFAFLAAVVLVVVGLFPAGTQFFPVGAATWTVSADAAGAPPGYAVLSGRATIELSALDAAAAEARTIDVWMGVGVTELVLPDNRSVRVEASTLAGEIDYVGERAAVQQGGIFFHDARTFNPGDAPPVARVRVWTLLGQVSVVGADPGGP</sequence>
<dbReference type="RefSeq" id="WP_134365699.1">
    <property type="nucleotide sequence ID" value="NZ_SOFY01000037.1"/>
</dbReference>
<proteinExistence type="predicted"/>
<feature type="transmembrane region" description="Helical" evidence="1">
    <location>
        <begin position="22"/>
        <end position="44"/>
    </location>
</feature>
<evidence type="ECO:0000313" key="2">
    <source>
        <dbReference type="EMBL" id="TFC48230.1"/>
    </source>
</evidence>
<comment type="caution">
    <text evidence="2">The sequence shown here is derived from an EMBL/GenBank/DDBJ whole genome shotgun (WGS) entry which is preliminary data.</text>
</comment>
<name>A0AAQ2C6U3_9MICO</name>
<feature type="transmembrane region" description="Helical" evidence="1">
    <location>
        <begin position="50"/>
        <end position="72"/>
    </location>
</feature>
<protein>
    <recommendedName>
        <fullName evidence="4">Cell wall-active antibiotics response LiaF-like C-terminal domain-containing protein</fullName>
    </recommendedName>
</protein>
<evidence type="ECO:0008006" key="4">
    <source>
        <dbReference type="Google" id="ProtNLM"/>
    </source>
</evidence>
<accession>A0AAQ2C6U3</accession>
<keyword evidence="1" id="KW-1133">Transmembrane helix</keyword>
<keyword evidence="1" id="KW-0812">Transmembrane</keyword>
<evidence type="ECO:0000313" key="3">
    <source>
        <dbReference type="Proteomes" id="UP000297403"/>
    </source>
</evidence>